<evidence type="ECO:0000256" key="1">
    <source>
        <dbReference type="SAM" id="MobiDB-lite"/>
    </source>
</evidence>
<reference evidence="3" key="1">
    <citation type="submission" date="2020-12" db="UniProtKB">
        <authorList>
            <consortium name="WormBaseParasite"/>
        </authorList>
    </citation>
    <scope>IDENTIFICATION</scope>
    <source>
        <strain evidence="3">MHco3</strain>
    </source>
</reference>
<evidence type="ECO:0000313" key="3">
    <source>
        <dbReference type="WBParaSite" id="HCON_00180320-00001"/>
    </source>
</evidence>
<name>A0A7I5EE82_HAECO</name>
<protein>
    <submittedName>
        <fullName evidence="3">Uncharacterized protein</fullName>
    </submittedName>
</protein>
<dbReference type="Proteomes" id="UP000025227">
    <property type="component" value="Unplaced"/>
</dbReference>
<keyword evidence="2" id="KW-1185">Reference proteome</keyword>
<accession>A0A7I5EE82</accession>
<evidence type="ECO:0000313" key="2">
    <source>
        <dbReference type="Proteomes" id="UP000025227"/>
    </source>
</evidence>
<sequence length="267" mass="31135">MYKRKREWVGHVARLKDNQWTFRLTNRVPLDHKRAPRRPELRWADPMVCSSNNGNDVRRTGTDGSKSTCVNGEVREDKSDTEYRGSSEEDEDYPASRSPSRHCCPSCFDVRPGELDSTEAGLARCHRYSERIGKDDAAHSLCTQVQRGTRSSELRHRTKIRYALDYAKKSKIRRAGHAMRYSDDGTRVVTEWIPRDVRRTPGRPPTRWPDFFTKAPNERNAEPRVLETRTTHWTTLARDRNEWSLYWRMLEEIDDHGTTSDRGDPST</sequence>
<feature type="compositionally biased region" description="Basic and acidic residues" evidence="1">
    <location>
        <begin position="73"/>
        <end position="87"/>
    </location>
</feature>
<dbReference type="WBParaSite" id="HCON_00180320-00001">
    <property type="protein sequence ID" value="HCON_00180320-00001"/>
    <property type="gene ID" value="HCON_00180320"/>
</dbReference>
<organism evidence="2 3">
    <name type="scientific">Haemonchus contortus</name>
    <name type="common">Barber pole worm</name>
    <dbReference type="NCBI Taxonomy" id="6289"/>
    <lineage>
        <taxon>Eukaryota</taxon>
        <taxon>Metazoa</taxon>
        <taxon>Ecdysozoa</taxon>
        <taxon>Nematoda</taxon>
        <taxon>Chromadorea</taxon>
        <taxon>Rhabditida</taxon>
        <taxon>Rhabditina</taxon>
        <taxon>Rhabditomorpha</taxon>
        <taxon>Strongyloidea</taxon>
        <taxon>Trichostrongylidae</taxon>
        <taxon>Haemonchus</taxon>
    </lineage>
</organism>
<dbReference type="AlphaFoldDB" id="A0A7I5EE82"/>
<feature type="region of interest" description="Disordered" evidence="1">
    <location>
        <begin position="45"/>
        <end position="101"/>
    </location>
</feature>
<proteinExistence type="predicted"/>